<sequence>MVLSRNHPFFPMDPMLRPFLTRSVKTTSSWPPYSSLSCRIYCRLFHPLPHHMRHGESSLDSVRVVLVPVLINLRENFIEWRSRIARSLNTFTM</sequence>
<protein>
    <submittedName>
        <fullName evidence="1">Uncharacterized protein</fullName>
    </submittedName>
</protein>
<evidence type="ECO:0000313" key="2">
    <source>
        <dbReference type="Proteomes" id="UP000653305"/>
    </source>
</evidence>
<name>A0A830BM34_9LAMI</name>
<reference evidence="1" key="1">
    <citation type="submission" date="2020-07" db="EMBL/GenBank/DDBJ databases">
        <title>Ethylene signaling mediates host invasion by parasitic plants.</title>
        <authorList>
            <person name="Yoshida S."/>
        </authorList>
    </citation>
    <scope>NUCLEOTIDE SEQUENCE</scope>
    <source>
        <strain evidence="1">Okayama</strain>
    </source>
</reference>
<comment type="caution">
    <text evidence="1">The sequence shown here is derived from an EMBL/GenBank/DDBJ whole genome shotgun (WGS) entry which is preliminary data.</text>
</comment>
<dbReference type="AlphaFoldDB" id="A0A830BM34"/>
<organism evidence="1 2">
    <name type="scientific">Phtheirospermum japonicum</name>
    <dbReference type="NCBI Taxonomy" id="374723"/>
    <lineage>
        <taxon>Eukaryota</taxon>
        <taxon>Viridiplantae</taxon>
        <taxon>Streptophyta</taxon>
        <taxon>Embryophyta</taxon>
        <taxon>Tracheophyta</taxon>
        <taxon>Spermatophyta</taxon>
        <taxon>Magnoliopsida</taxon>
        <taxon>eudicotyledons</taxon>
        <taxon>Gunneridae</taxon>
        <taxon>Pentapetalae</taxon>
        <taxon>asterids</taxon>
        <taxon>lamiids</taxon>
        <taxon>Lamiales</taxon>
        <taxon>Orobanchaceae</taxon>
        <taxon>Orobanchaceae incertae sedis</taxon>
        <taxon>Phtheirospermum</taxon>
    </lineage>
</organism>
<proteinExistence type="predicted"/>
<dbReference type="Proteomes" id="UP000653305">
    <property type="component" value="Unassembled WGS sequence"/>
</dbReference>
<accession>A0A830BM34</accession>
<gene>
    <name evidence="1" type="ORF">PHJA_000866900</name>
</gene>
<keyword evidence="2" id="KW-1185">Reference proteome</keyword>
<dbReference type="EMBL" id="BMAC01000140">
    <property type="protein sequence ID" value="GFP87232.1"/>
    <property type="molecule type" value="Genomic_DNA"/>
</dbReference>
<evidence type="ECO:0000313" key="1">
    <source>
        <dbReference type="EMBL" id="GFP87232.1"/>
    </source>
</evidence>